<dbReference type="RefSeq" id="WP_309795719.1">
    <property type="nucleotide sequence ID" value="NZ_BAAAHY010000006.1"/>
</dbReference>
<keyword evidence="3" id="KW-1185">Reference proteome</keyword>
<gene>
    <name evidence="2" type="ORF">JOE69_000441</name>
</gene>
<dbReference type="Proteomes" id="UP001185069">
    <property type="component" value="Unassembled WGS sequence"/>
</dbReference>
<evidence type="ECO:0000313" key="3">
    <source>
        <dbReference type="Proteomes" id="UP001185069"/>
    </source>
</evidence>
<name>A0ABU1J703_9MICC</name>
<keyword evidence="1" id="KW-0732">Signal</keyword>
<dbReference type="EMBL" id="JAVDQF010000001">
    <property type="protein sequence ID" value="MDR6268203.1"/>
    <property type="molecule type" value="Genomic_DNA"/>
</dbReference>
<feature type="chain" id="PRO_5045332080" description="Secreted protein" evidence="1">
    <location>
        <begin position="26"/>
        <end position="234"/>
    </location>
</feature>
<protein>
    <recommendedName>
        <fullName evidence="4">Secreted protein</fullName>
    </recommendedName>
</protein>
<sequence length="234" mass="25146">MLKRQILSVAVIAAFALSIAPPAQASPADVVSLSAEDLTFLESQSQVLGIEVQVRDRLIANLKQGKLPESSTGATPVSTVTDVEPGFEVTTKTFSDGSVSKSSIQIPKRSVPGAPVMFDISECRDTSGVGVFPFTNCKVRTNQFTFNIEYRADGALGTNGNNRYFTARIDRIYGSQWSGVGSASGPRDEMLNQYQSGSTPASARSSYQVSIGLIGATQSLTFYVQDNRRWDTSP</sequence>
<evidence type="ECO:0000313" key="2">
    <source>
        <dbReference type="EMBL" id="MDR6268203.1"/>
    </source>
</evidence>
<accession>A0ABU1J703</accession>
<reference evidence="2 3" key="1">
    <citation type="submission" date="2023-07" db="EMBL/GenBank/DDBJ databases">
        <title>Sequencing the genomes of 1000 actinobacteria strains.</title>
        <authorList>
            <person name="Klenk H.-P."/>
        </authorList>
    </citation>
    <scope>NUCLEOTIDE SEQUENCE [LARGE SCALE GENOMIC DNA]</scope>
    <source>
        <strain evidence="2 3">DSM 14555</strain>
    </source>
</reference>
<evidence type="ECO:0008006" key="4">
    <source>
        <dbReference type="Google" id="ProtNLM"/>
    </source>
</evidence>
<organism evidence="2 3">
    <name type="scientific">Arthrobacter russicus</name>
    <dbReference type="NCBI Taxonomy" id="172040"/>
    <lineage>
        <taxon>Bacteria</taxon>
        <taxon>Bacillati</taxon>
        <taxon>Actinomycetota</taxon>
        <taxon>Actinomycetes</taxon>
        <taxon>Micrococcales</taxon>
        <taxon>Micrococcaceae</taxon>
        <taxon>Arthrobacter</taxon>
    </lineage>
</organism>
<feature type="signal peptide" evidence="1">
    <location>
        <begin position="1"/>
        <end position="25"/>
    </location>
</feature>
<proteinExistence type="predicted"/>
<evidence type="ECO:0000256" key="1">
    <source>
        <dbReference type="SAM" id="SignalP"/>
    </source>
</evidence>
<comment type="caution">
    <text evidence="2">The sequence shown here is derived from an EMBL/GenBank/DDBJ whole genome shotgun (WGS) entry which is preliminary data.</text>
</comment>